<evidence type="ECO:0000256" key="6">
    <source>
        <dbReference type="ARBA" id="ARBA00022777"/>
    </source>
</evidence>
<evidence type="ECO:0000256" key="3">
    <source>
        <dbReference type="ARBA" id="ARBA00012099"/>
    </source>
</evidence>
<dbReference type="InParanoid" id="B4MNV8"/>
<dbReference type="FunFam" id="3.30.420.40:FF:000086">
    <property type="entry name" value="Glycerol kinase"/>
    <property type="match status" value="1"/>
</dbReference>
<evidence type="ECO:0000256" key="8">
    <source>
        <dbReference type="ARBA" id="ARBA00022840"/>
    </source>
</evidence>
<evidence type="ECO:0000256" key="9">
    <source>
        <dbReference type="ARBA" id="ARBA00043149"/>
    </source>
</evidence>
<dbReference type="eggNOG" id="KOG2517">
    <property type="taxonomic scope" value="Eukaryota"/>
</dbReference>
<dbReference type="InterPro" id="IPR043129">
    <property type="entry name" value="ATPase_NBD"/>
</dbReference>
<dbReference type="OrthoDB" id="5422795at2759"/>
<dbReference type="PANTHER" id="PTHR10196">
    <property type="entry name" value="SUGAR KINASE"/>
    <property type="match status" value="1"/>
</dbReference>
<comment type="pathway">
    <text evidence="1">Polyol metabolism; glycerol degradation via glycerol kinase pathway; sn-glycerol 3-phosphate from glycerol: step 1/1.</text>
</comment>
<dbReference type="Pfam" id="PF02782">
    <property type="entry name" value="FGGY_C"/>
    <property type="match status" value="1"/>
</dbReference>
<evidence type="ECO:0000256" key="10">
    <source>
        <dbReference type="RuleBase" id="RU003733"/>
    </source>
</evidence>
<dbReference type="Pfam" id="PF00370">
    <property type="entry name" value="FGGY_N"/>
    <property type="match status" value="1"/>
</dbReference>
<dbReference type="GO" id="GO:0005739">
    <property type="term" value="C:mitochondrion"/>
    <property type="evidence" value="ECO:0007669"/>
    <property type="project" value="TreeGrafter"/>
</dbReference>
<evidence type="ECO:0000256" key="5">
    <source>
        <dbReference type="ARBA" id="ARBA00022741"/>
    </source>
</evidence>
<dbReference type="SMR" id="B4MNV8"/>
<feature type="domain" description="Carbohydrate kinase FGGY N-terminal" evidence="11">
    <location>
        <begin position="20"/>
        <end position="266"/>
    </location>
</feature>
<feature type="domain" description="Carbohydrate kinase FGGY C-terminal" evidence="12">
    <location>
        <begin position="277"/>
        <end position="497"/>
    </location>
</feature>
<dbReference type="InterPro" id="IPR018484">
    <property type="entry name" value="FGGY_N"/>
</dbReference>
<dbReference type="HOGENOM" id="CLU_009281_2_2_1"/>
<dbReference type="OMA" id="DYAENSH"/>
<keyword evidence="7" id="KW-0319">Glycerol metabolism</keyword>
<protein>
    <recommendedName>
        <fullName evidence="3">glycerol kinase</fullName>
        <ecNumber evidence="3">2.7.1.30</ecNumber>
    </recommendedName>
    <alternativeName>
        <fullName evidence="9">ATP:glycerol 3-phosphotransferase</fullName>
    </alternativeName>
</protein>
<evidence type="ECO:0000256" key="2">
    <source>
        <dbReference type="ARBA" id="ARBA00009156"/>
    </source>
</evidence>
<dbReference type="STRING" id="7260.B4MNV8"/>
<reference evidence="13 14" key="1">
    <citation type="journal article" date="2007" name="Nature">
        <title>Evolution of genes and genomes on the Drosophila phylogeny.</title>
        <authorList>
            <consortium name="Drosophila 12 Genomes Consortium"/>
            <person name="Clark A.G."/>
            <person name="Eisen M.B."/>
            <person name="Smith D.R."/>
            <person name="Bergman C.M."/>
            <person name="Oliver B."/>
            <person name="Markow T.A."/>
            <person name="Kaufman T.C."/>
            <person name="Kellis M."/>
            <person name="Gelbart W."/>
            <person name="Iyer V.N."/>
            <person name="Pollard D.A."/>
            <person name="Sackton T.B."/>
            <person name="Larracuente A.M."/>
            <person name="Singh N.D."/>
            <person name="Abad J.P."/>
            <person name="Abt D.N."/>
            <person name="Adryan B."/>
            <person name="Aguade M."/>
            <person name="Akashi H."/>
            <person name="Anderson W.W."/>
            <person name="Aquadro C.F."/>
            <person name="Ardell D.H."/>
            <person name="Arguello R."/>
            <person name="Artieri C.G."/>
            <person name="Barbash D.A."/>
            <person name="Barker D."/>
            <person name="Barsanti P."/>
            <person name="Batterham P."/>
            <person name="Batzoglou S."/>
            <person name="Begun D."/>
            <person name="Bhutkar A."/>
            <person name="Blanco E."/>
            <person name="Bosak S.A."/>
            <person name="Bradley R.K."/>
            <person name="Brand A.D."/>
            <person name="Brent M.R."/>
            <person name="Brooks A.N."/>
            <person name="Brown R.H."/>
            <person name="Butlin R.K."/>
            <person name="Caggese C."/>
            <person name="Calvi B.R."/>
            <person name="Bernardo de Carvalho A."/>
            <person name="Caspi A."/>
            <person name="Castrezana S."/>
            <person name="Celniker S.E."/>
            <person name="Chang J.L."/>
            <person name="Chapple C."/>
            <person name="Chatterji S."/>
            <person name="Chinwalla A."/>
            <person name="Civetta A."/>
            <person name="Clifton S.W."/>
            <person name="Comeron J.M."/>
            <person name="Costello J.C."/>
            <person name="Coyne J.A."/>
            <person name="Daub J."/>
            <person name="David R.G."/>
            <person name="Delcher A.L."/>
            <person name="Delehaunty K."/>
            <person name="Do C.B."/>
            <person name="Ebling H."/>
            <person name="Edwards K."/>
            <person name="Eickbush T."/>
            <person name="Evans J.D."/>
            <person name="Filipski A."/>
            <person name="Findeiss S."/>
            <person name="Freyhult E."/>
            <person name="Fulton L."/>
            <person name="Fulton R."/>
            <person name="Garcia A.C."/>
            <person name="Gardiner A."/>
            <person name="Garfield D.A."/>
            <person name="Garvin B.E."/>
            <person name="Gibson G."/>
            <person name="Gilbert D."/>
            <person name="Gnerre S."/>
            <person name="Godfrey J."/>
            <person name="Good R."/>
            <person name="Gotea V."/>
            <person name="Gravely B."/>
            <person name="Greenberg A.J."/>
            <person name="Griffiths-Jones S."/>
            <person name="Gross S."/>
            <person name="Guigo R."/>
            <person name="Gustafson E.A."/>
            <person name="Haerty W."/>
            <person name="Hahn M.W."/>
            <person name="Halligan D.L."/>
            <person name="Halpern A.L."/>
            <person name="Halter G.M."/>
            <person name="Han M.V."/>
            <person name="Heger A."/>
            <person name="Hillier L."/>
            <person name="Hinrichs A.S."/>
            <person name="Holmes I."/>
            <person name="Hoskins R.A."/>
            <person name="Hubisz M.J."/>
            <person name="Hultmark D."/>
            <person name="Huntley M.A."/>
            <person name="Jaffe D.B."/>
            <person name="Jagadeeshan S."/>
            <person name="Jeck W.R."/>
            <person name="Johnson J."/>
            <person name="Jones C.D."/>
            <person name="Jordan W.C."/>
            <person name="Karpen G.H."/>
            <person name="Kataoka E."/>
            <person name="Keightley P.D."/>
            <person name="Kheradpour P."/>
            <person name="Kirkness E.F."/>
            <person name="Koerich L.B."/>
            <person name="Kristiansen K."/>
            <person name="Kudrna D."/>
            <person name="Kulathinal R.J."/>
            <person name="Kumar S."/>
            <person name="Kwok R."/>
            <person name="Lander E."/>
            <person name="Langley C.H."/>
            <person name="Lapoint R."/>
            <person name="Lazzaro B.P."/>
            <person name="Lee S.J."/>
            <person name="Levesque L."/>
            <person name="Li R."/>
            <person name="Lin C.F."/>
            <person name="Lin M.F."/>
            <person name="Lindblad-Toh K."/>
            <person name="Llopart A."/>
            <person name="Long M."/>
            <person name="Low L."/>
            <person name="Lozovsky E."/>
            <person name="Lu J."/>
            <person name="Luo M."/>
            <person name="Machado C.A."/>
            <person name="Makalowski W."/>
            <person name="Marzo M."/>
            <person name="Matsuda M."/>
            <person name="Matzkin L."/>
            <person name="McAllister B."/>
            <person name="McBride C.S."/>
            <person name="McKernan B."/>
            <person name="McKernan K."/>
            <person name="Mendez-Lago M."/>
            <person name="Minx P."/>
            <person name="Mollenhauer M.U."/>
            <person name="Montooth K."/>
            <person name="Mount S.M."/>
            <person name="Mu X."/>
            <person name="Myers E."/>
            <person name="Negre B."/>
            <person name="Newfeld S."/>
            <person name="Nielsen R."/>
            <person name="Noor M.A."/>
            <person name="O'Grady P."/>
            <person name="Pachter L."/>
            <person name="Papaceit M."/>
            <person name="Parisi M.J."/>
            <person name="Parisi M."/>
            <person name="Parts L."/>
            <person name="Pedersen J.S."/>
            <person name="Pesole G."/>
            <person name="Phillippy A.M."/>
            <person name="Ponting C.P."/>
            <person name="Pop M."/>
            <person name="Porcelli D."/>
            <person name="Powell J.R."/>
            <person name="Prohaska S."/>
            <person name="Pruitt K."/>
            <person name="Puig M."/>
            <person name="Quesneville H."/>
            <person name="Ram K.R."/>
            <person name="Rand D."/>
            <person name="Rasmussen M.D."/>
            <person name="Reed L.K."/>
            <person name="Reenan R."/>
            <person name="Reily A."/>
            <person name="Remington K.A."/>
            <person name="Rieger T.T."/>
            <person name="Ritchie M.G."/>
            <person name="Robin C."/>
            <person name="Rogers Y.H."/>
            <person name="Rohde C."/>
            <person name="Rozas J."/>
            <person name="Rubenfield M.J."/>
            <person name="Ruiz A."/>
            <person name="Russo S."/>
            <person name="Salzberg S.L."/>
            <person name="Sanchez-Gracia A."/>
            <person name="Saranga D.J."/>
            <person name="Sato H."/>
            <person name="Schaeffer S.W."/>
            <person name="Schatz M.C."/>
            <person name="Schlenke T."/>
            <person name="Schwartz R."/>
            <person name="Segarra C."/>
            <person name="Singh R.S."/>
            <person name="Sirot L."/>
            <person name="Sirota M."/>
            <person name="Sisneros N.B."/>
            <person name="Smith C.D."/>
            <person name="Smith T.F."/>
            <person name="Spieth J."/>
            <person name="Stage D.E."/>
            <person name="Stark A."/>
            <person name="Stephan W."/>
            <person name="Strausberg R.L."/>
            <person name="Strempel S."/>
            <person name="Sturgill D."/>
            <person name="Sutton G."/>
            <person name="Sutton G.G."/>
            <person name="Tao W."/>
            <person name="Teichmann S."/>
            <person name="Tobari Y.N."/>
            <person name="Tomimura Y."/>
            <person name="Tsolas J.M."/>
            <person name="Valente V.L."/>
            <person name="Venter E."/>
            <person name="Venter J.C."/>
            <person name="Vicario S."/>
            <person name="Vieira F.G."/>
            <person name="Vilella A.J."/>
            <person name="Villasante A."/>
            <person name="Walenz B."/>
            <person name="Wang J."/>
            <person name="Wasserman M."/>
            <person name="Watts T."/>
            <person name="Wilson D."/>
            <person name="Wilson R.K."/>
            <person name="Wing R.A."/>
            <person name="Wolfner M.F."/>
            <person name="Wong A."/>
            <person name="Wong G.K."/>
            <person name="Wu C.I."/>
            <person name="Wu G."/>
            <person name="Yamamoto D."/>
            <person name="Yang H.P."/>
            <person name="Yang S.P."/>
            <person name="Yorke J.A."/>
            <person name="Yoshida K."/>
            <person name="Zdobnov E."/>
            <person name="Zhang P."/>
            <person name="Zhang Y."/>
            <person name="Zimin A.V."/>
            <person name="Baldwin J."/>
            <person name="Abdouelleil A."/>
            <person name="Abdulkadir J."/>
            <person name="Abebe A."/>
            <person name="Abera B."/>
            <person name="Abreu J."/>
            <person name="Acer S.C."/>
            <person name="Aftuck L."/>
            <person name="Alexander A."/>
            <person name="An P."/>
            <person name="Anderson E."/>
            <person name="Anderson S."/>
            <person name="Arachi H."/>
            <person name="Azer M."/>
            <person name="Bachantsang P."/>
            <person name="Barry A."/>
            <person name="Bayul T."/>
            <person name="Berlin A."/>
            <person name="Bessette D."/>
            <person name="Bloom T."/>
            <person name="Blye J."/>
            <person name="Boguslavskiy L."/>
            <person name="Bonnet C."/>
            <person name="Boukhgalter B."/>
            <person name="Bourzgui I."/>
            <person name="Brown A."/>
            <person name="Cahill P."/>
            <person name="Channer S."/>
            <person name="Cheshatsang Y."/>
            <person name="Chuda L."/>
            <person name="Citroen M."/>
            <person name="Collymore A."/>
            <person name="Cooke P."/>
            <person name="Costello M."/>
            <person name="D'Aco K."/>
            <person name="Daza R."/>
            <person name="De Haan G."/>
            <person name="DeGray S."/>
            <person name="DeMaso C."/>
            <person name="Dhargay N."/>
            <person name="Dooley K."/>
            <person name="Dooley E."/>
            <person name="Doricent M."/>
            <person name="Dorje P."/>
            <person name="Dorjee K."/>
            <person name="Dupes A."/>
            <person name="Elong R."/>
            <person name="Falk J."/>
            <person name="Farina A."/>
            <person name="Faro S."/>
            <person name="Ferguson D."/>
            <person name="Fisher S."/>
            <person name="Foley C.D."/>
            <person name="Franke A."/>
            <person name="Friedrich D."/>
            <person name="Gadbois L."/>
            <person name="Gearin G."/>
            <person name="Gearin C.R."/>
            <person name="Giannoukos G."/>
            <person name="Goode T."/>
            <person name="Graham J."/>
            <person name="Grandbois E."/>
            <person name="Grewal S."/>
            <person name="Gyaltsen K."/>
            <person name="Hafez N."/>
            <person name="Hagos B."/>
            <person name="Hall J."/>
            <person name="Henson C."/>
            <person name="Hollinger A."/>
            <person name="Honan T."/>
            <person name="Huard M.D."/>
            <person name="Hughes L."/>
            <person name="Hurhula B."/>
            <person name="Husby M.E."/>
            <person name="Kamat A."/>
            <person name="Kanga B."/>
            <person name="Kashin S."/>
            <person name="Khazanovich D."/>
            <person name="Kisner P."/>
            <person name="Lance K."/>
            <person name="Lara M."/>
            <person name="Lee W."/>
            <person name="Lennon N."/>
            <person name="Letendre F."/>
            <person name="LeVine R."/>
            <person name="Lipovsky A."/>
            <person name="Liu X."/>
            <person name="Liu J."/>
            <person name="Liu S."/>
            <person name="Lokyitsang T."/>
            <person name="Lokyitsang Y."/>
            <person name="Lubonja R."/>
            <person name="Lui A."/>
            <person name="MacDonald P."/>
            <person name="Magnisalis V."/>
            <person name="Maru K."/>
            <person name="Matthews C."/>
            <person name="McCusker W."/>
            <person name="McDonough S."/>
            <person name="Mehta T."/>
            <person name="Meldrim J."/>
            <person name="Meneus L."/>
            <person name="Mihai O."/>
            <person name="Mihalev A."/>
            <person name="Mihova T."/>
            <person name="Mittelman R."/>
            <person name="Mlenga V."/>
            <person name="Montmayeur A."/>
            <person name="Mulrain L."/>
            <person name="Navidi A."/>
            <person name="Naylor J."/>
            <person name="Negash T."/>
            <person name="Nguyen T."/>
            <person name="Nguyen N."/>
            <person name="Nicol R."/>
            <person name="Norbu C."/>
            <person name="Norbu N."/>
            <person name="Novod N."/>
            <person name="O'Neill B."/>
            <person name="Osman S."/>
            <person name="Markiewicz E."/>
            <person name="Oyono O.L."/>
            <person name="Patti C."/>
            <person name="Phunkhang P."/>
            <person name="Pierre F."/>
            <person name="Priest M."/>
            <person name="Raghuraman S."/>
            <person name="Rege F."/>
            <person name="Reyes R."/>
            <person name="Rise C."/>
            <person name="Rogov P."/>
            <person name="Ross K."/>
            <person name="Ryan E."/>
            <person name="Settipalli S."/>
            <person name="Shea T."/>
            <person name="Sherpa N."/>
            <person name="Shi L."/>
            <person name="Shih D."/>
            <person name="Sparrow T."/>
            <person name="Spaulding J."/>
            <person name="Stalker J."/>
            <person name="Stange-Thomann N."/>
            <person name="Stavropoulos S."/>
            <person name="Stone C."/>
            <person name="Strader C."/>
            <person name="Tesfaye S."/>
            <person name="Thomson T."/>
            <person name="Thoulutsang Y."/>
            <person name="Thoulutsang D."/>
            <person name="Topham K."/>
            <person name="Topping I."/>
            <person name="Tsamla T."/>
            <person name="Vassiliev H."/>
            <person name="Vo A."/>
            <person name="Wangchuk T."/>
            <person name="Wangdi T."/>
            <person name="Weiand M."/>
            <person name="Wilkinson J."/>
            <person name="Wilson A."/>
            <person name="Yadav S."/>
            <person name="Young G."/>
            <person name="Yu Q."/>
            <person name="Zembek L."/>
            <person name="Zhong D."/>
            <person name="Zimmer A."/>
            <person name="Zwirko Z."/>
            <person name="Jaffe D.B."/>
            <person name="Alvarez P."/>
            <person name="Brockman W."/>
            <person name="Butler J."/>
            <person name="Chin C."/>
            <person name="Gnerre S."/>
            <person name="Grabherr M."/>
            <person name="Kleber M."/>
            <person name="Mauceli E."/>
            <person name="MacCallum I."/>
        </authorList>
    </citation>
    <scope>NUCLEOTIDE SEQUENCE [LARGE SCALE GENOMIC DNA]</scope>
    <source>
        <strain evidence="14">Tucson 14030-0811.24</strain>
    </source>
</reference>
<evidence type="ECO:0000256" key="7">
    <source>
        <dbReference type="ARBA" id="ARBA00022798"/>
    </source>
</evidence>
<dbReference type="Gene3D" id="3.30.420.40">
    <property type="match status" value="2"/>
</dbReference>
<evidence type="ECO:0000256" key="1">
    <source>
        <dbReference type="ARBA" id="ARBA00005190"/>
    </source>
</evidence>
<comment type="similarity">
    <text evidence="2 10">Belongs to the FGGY kinase family.</text>
</comment>
<dbReference type="PANTHER" id="PTHR10196:SF69">
    <property type="entry name" value="GLYCEROL KINASE"/>
    <property type="match status" value="1"/>
</dbReference>
<organism evidence="13 14">
    <name type="scientific">Drosophila willistoni</name>
    <name type="common">Fruit fly</name>
    <dbReference type="NCBI Taxonomy" id="7260"/>
    <lineage>
        <taxon>Eukaryota</taxon>
        <taxon>Metazoa</taxon>
        <taxon>Ecdysozoa</taxon>
        <taxon>Arthropoda</taxon>
        <taxon>Hexapoda</taxon>
        <taxon>Insecta</taxon>
        <taxon>Pterygota</taxon>
        <taxon>Neoptera</taxon>
        <taxon>Endopterygota</taxon>
        <taxon>Diptera</taxon>
        <taxon>Brachycera</taxon>
        <taxon>Muscomorpha</taxon>
        <taxon>Ephydroidea</taxon>
        <taxon>Drosophilidae</taxon>
        <taxon>Drosophila</taxon>
        <taxon>Sophophora</taxon>
    </lineage>
</organism>
<keyword evidence="5" id="KW-0547">Nucleotide-binding</keyword>
<keyword evidence="14" id="KW-1185">Reference proteome</keyword>
<dbReference type="GO" id="GO:0005524">
    <property type="term" value="F:ATP binding"/>
    <property type="evidence" value="ECO:0007669"/>
    <property type="project" value="UniProtKB-KW"/>
</dbReference>
<evidence type="ECO:0000313" key="14">
    <source>
        <dbReference type="Proteomes" id="UP000007798"/>
    </source>
</evidence>
<dbReference type="EMBL" id="CH963848">
    <property type="protein sequence ID" value="EDW73797.1"/>
    <property type="molecule type" value="Genomic_DNA"/>
</dbReference>
<accession>B4MNV8</accession>
<dbReference type="KEGG" id="dwi:6639812"/>
<evidence type="ECO:0000313" key="13">
    <source>
        <dbReference type="EMBL" id="EDW73797.1"/>
    </source>
</evidence>
<name>B4MNV8_DROWI</name>
<dbReference type="SUPFAM" id="SSF53067">
    <property type="entry name" value="Actin-like ATPase domain"/>
    <property type="match status" value="2"/>
</dbReference>
<dbReference type="AlphaFoldDB" id="B4MNV8"/>
<keyword evidence="4 10" id="KW-0808">Transferase</keyword>
<keyword evidence="6 10" id="KW-0418">Kinase</keyword>
<dbReference type="InterPro" id="IPR018485">
    <property type="entry name" value="FGGY_C"/>
</dbReference>
<keyword evidence="8" id="KW-0067">ATP-binding</keyword>
<evidence type="ECO:0000259" key="12">
    <source>
        <dbReference type="Pfam" id="PF02782"/>
    </source>
</evidence>
<dbReference type="InterPro" id="IPR018483">
    <property type="entry name" value="Carb_kinase_FGGY_CS"/>
</dbReference>
<dbReference type="UniPathway" id="UPA00618">
    <property type="reaction ID" value="UER00672"/>
</dbReference>
<dbReference type="Proteomes" id="UP000007798">
    <property type="component" value="Unassembled WGS sequence"/>
</dbReference>
<evidence type="ECO:0000256" key="4">
    <source>
        <dbReference type="ARBA" id="ARBA00022679"/>
    </source>
</evidence>
<dbReference type="EC" id="2.7.1.30" evidence="3"/>
<dbReference type="FunCoup" id="B4MNV8">
    <property type="interactions" value="225"/>
</dbReference>
<dbReference type="PhylomeDB" id="B4MNV8"/>
<gene>
    <name evidence="13" type="primary">Dwil\GK19496</name>
    <name evidence="13" type="ORF">Dwil_GK19496</name>
</gene>
<dbReference type="GO" id="GO:0019563">
    <property type="term" value="P:glycerol catabolic process"/>
    <property type="evidence" value="ECO:0007669"/>
    <property type="project" value="UniProtKB-UniPathway"/>
</dbReference>
<dbReference type="GO" id="GO:0004370">
    <property type="term" value="F:glycerol kinase activity"/>
    <property type="evidence" value="ECO:0007669"/>
    <property type="project" value="UniProtKB-EC"/>
</dbReference>
<evidence type="ECO:0000259" key="11">
    <source>
        <dbReference type="Pfam" id="PF00370"/>
    </source>
</evidence>
<sequence>MNNGRYGRFGALIGISYVSGTHCRFLIYSTRNAEVLAFHELKLRQIVHQAGWLEYDPSEIYKSMQECIEIAYKNLVILEINPHDIIAVGIVNQRGTTVLWNKQTGQALHNAIAWCDSRSTPLLKTCLHNNNNNVDYVRHRSGLPLSSCFSALKIRWLLENVPAVGKTIEEDKCLFGTLDSWLLWNLTGGVNVGIHSTDITNAHYTGLMNLTSQQWDAKLCKFFKLPIDILPRIRSNSEIYGYVLEGPLLGVPIAGVMGEQPAAMLGQLCLKPGQNICTLDDSCFVLLNTGRQLLASQNGLISGIAYKLGAQTETCYTLEGAISNAGSTVNWLRQRLKINTEINSNDNVMESLTTFLGESSMISSSCSSSMLNVECGLAAKRSEVTFVPAFHGLYAPYWRYDARGILLGLTSQTTAENITQAAYEATGFQIYEVLQAFKKDTPNWDHSRMQPVLTFGGDYAESTHLVQFISDIIGYMLERPQTTSPSGLGVMIAAGITMRAVSLEYAIKMYAPPTDVYAPTTTPNRRELLYRRWDYAVKRCLNWNNYETYESDIELFAQREHDPNFSIRRSLPGSLFITTSFALFLLANYLKNNPLS</sequence>
<proteinExistence type="inferred from homology"/>
<dbReference type="PROSITE" id="PS00445">
    <property type="entry name" value="FGGY_KINASES_2"/>
    <property type="match status" value="1"/>
</dbReference>